<comment type="caution">
    <text evidence="1">The sequence shown here is derived from an EMBL/GenBank/DDBJ whole genome shotgun (WGS) entry which is preliminary data.</text>
</comment>
<evidence type="ECO:0000313" key="2">
    <source>
        <dbReference type="Proteomes" id="UP001165667"/>
    </source>
</evidence>
<reference evidence="1" key="1">
    <citation type="submission" date="2022-05" db="EMBL/GenBank/DDBJ databases">
        <authorList>
            <person name="Pankratov T."/>
        </authorList>
    </citation>
    <scope>NUCLEOTIDE SEQUENCE</scope>
    <source>
        <strain evidence="1">BP6-180914</strain>
    </source>
</reference>
<dbReference type="EMBL" id="JAMOIM010000018">
    <property type="protein sequence ID" value="MCW6510752.1"/>
    <property type="molecule type" value="Genomic_DNA"/>
</dbReference>
<evidence type="ECO:0000313" key="1">
    <source>
        <dbReference type="EMBL" id="MCW6510752.1"/>
    </source>
</evidence>
<feature type="non-terminal residue" evidence="1">
    <location>
        <position position="119"/>
    </location>
</feature>
<organism evidence="1 2">
    <name type="scientific">Lichenifustis flavocetrariae</name>
    <dbReference type="NCBI Taxonomy" id="2949735"/>
    <lineage>
        <taxon>Bacteria</taxon>
        <taxon>Pseudomonadati</taxon>
        <taxon>Pseudomonadota</taxon>
        <taxon>Alphaproteobacteria</taxon>
        <taxon>Hyphomicrobiales</taxon>
        <taxon>Lichenihabitantaceae</taxon>
        <taxon>Lichenifustis</taxon>
    </lineage>
</organism>
<name>A0AA41Z7M1_9HYPH</name>
<accession>A0AA41Z7M1</accession>
<protein>
    <submittedName>
        <fullName evidence="1">Uncharacterized protein</fullName>
    </submittedName>
</protein>
<dbReference type="AlphaFoldDB" id="A0AA41Z7M1"/>
<gene>
    <name evidence="1" type="ORF">M8523_22315</name>
</gene>
<dbReference type="Proteomes" id="UP001165667">
    <property type="component" value="Unassembled WGS sequence"/>
</dbReference>
<sequence>MTPFQQIAPDLVRDGLVKNKEWVPIAGERAAQCFSDPELQRVAAFLAALHPFAIDYIEQAPALVLVLAALGSRRLVTREGRMHLAQSFIVVCEAGPRLGKLMRLYGLAPELRALNGHVL</sequence>
<proteinExistence type="predicted"/>
<keyword evidence="2" id="KW-1185">Reference proteome</keyword>